<name>A0ACB8YI35_ARCLA</name>
<gene>
    <name evidence="1" type="ORF">L6452_34629</name>
</gene>
<keyword evidence="2" id="KW-1185">Reference proteome</keyword>
<reference evidence="1 2" key="2">
    <citation type="journal article" date="2022" name="Mol. Ecol. Resour.">
        <title>The genomes of chicory, endive, great burdock and yacon provide insights into Asteraceae paleo-polyploidization history and plant inulin production.</title>
        <authorList>
            <person name="Fan W."/>
            <person name="Wang S."/>
            <person name="Wang H."/>
            <person name="Wang A."/>
            <person name="Jiang F."/>
            <person name="Liu H."/>
            <person name="Zhao H."/>
            <person name="Xu D."/>
            <person name="Zhang Y."/>
        </authorList>
    </citation>
    <scope>NUCLEOTIDE SEQUENCE [LARGE SCALE GENOMIC DNA]</scope>
    <source>
        <strain evidence="2">cv. Niubang</strain>
    </source>
</reference>
<sequence length="134" mass="14947">MGRDFPSGITIIQLAIYSLSMPVFPSIVQWNGYCFIFKRIAMNSIKCVTKLSMTAVLTLISLQLNMQQKIVNKLETGGDLSYRMVGEVRMHWLEEATCITLRSLGEILRALQESLASELAARMNAMGNATDNVI</sequence>
<accession>A0ACB8YI35</accession>
<protein>
    <submittedName>
        <fullName evidence="1">Uncharacterized protein</fullName>
    </submittedName>
</protein>
<evidence type="ECO:0000313" key="1">
    <source>
        <dbReference type="EMBL" id="KAI3685387.1"/>
    </source>
</evidence>
<proteinExistence type="predicted"/>
<comment type="caution">
    <text evidence="1">The sequence shown here is derived from an EMBL/GenBank/DDBJ whole genome shotgun (WGS) entry which is preliminary data.</text>
</comment>
<evidence type="ECO:0000313" key="2">
    <source>
        <dbReference type="Proteomes" id="UP001055879"/>
    </source>
</evidence>
<organism evidence="1 2">
    <name type="scientific">Arctium lappa</name>
    <name type="common">Greater burdock</name>
    <name type="synonym">Lappa major</name>
    <dbReference type="NCBI Taxonomy" id="4217"/>
    <lineage>
        <taxon>Eukaryota</taxon>
        <taxon>Viridiplantae</taxon>
        <taxon>Streptophyta</taxon>
        <taxon>Embryophyta</taxon>
        <taxon>Tracheophyta</taxon>
        <taxon>Spermatophyta</taxon>
        <taxon>Magnoliopsida</taxon>
        <taxon>eudicotyledons</taxon>
        <taxon>Gunneridae</taxon>
        <taxon>Pentapetalae</taxon>
        <taxon>asterids</taxon>
        <taxon>campanulids</taxon>
        <taxon>Asterales</taxon>
        <taxon>Asteraceae</taxon>
        <taxon>Carduoideae</taxon>
        <taxon>Cardueae</taxon>
        <taxon>Arctiinae</taxon>
        <taxon>Arctium</taxon>
    </lineage>
</organism>
<dbReference type="Proteomes" id="UP001055879">
    <property type="component" value="Linkage Group LG12"/>
</dbReference>
<dbReference type="EMBL" id="CM042058">
    <property type="protein sequence ID" value="KAI3685387.1"/>
    <property type="molecule type" value="Genomic_DNA"/>
</dbReference>
<reference evidence="2" key="1">
    <citation type="journal article" date="2022" name="Mol. Ecol. Resour.">
        <title>The genomes of chicory, endive, great burdock and yacon provide insights into Asteraceae palaeo-polyploidization history and plant inulin production.</title>
        <authorList>
            <person name="Fan W."/>
            <person name="Wang S."/>
            <person name="Wang H."/>
            <person name="Wang A."/>
            <person name="Jiang F."/>
            <person name="Liu H."/>
            <person name="Zhao H."/>
            <person name="Xu D."/>
            <person name="Zhang Y."/>
        </authorList>
    </citation>
    <scope>NUCLEOTIDE SEQUENCE [LARGE SCALE GENOMIC DNA]</scope>
    <source>
        <strain evidence="2">cv. Niubang</strain>
    </source>
</reference>